<name>A0ABC8LU59_ERUVS</name>
<dbReference type="AlphaFoldDB" id="A0ABC8LU59"/>
<reference evidence="1 2" key="1">
    <citation type="submission" date="2022-03" db="EMBL/GenBank/DDBJ databases">
        <authorList>
            <person name="Macdonald S."/>
            <person name="Ahmed S."/>
            <person name="Newling K."/>
        </authorList>
    </citation>
    <scope>NUCLEOTIDE SEQUENCE [LARGE SCALE GENOMIC DNA]</scope>
</reference>
<sequence>MSSTGLTIFDGAVLRSIDLNLPELDHGVTGSQLLELSESKVSESLSGLSLPPHIKEAAISRVSAGGDDVSFRRTELNREQATEKFGVFVSAVADALTDTPVVVSILDGSTLKLILEDEDDFAMLAEHLFTDLDEKDKGKLPKSQLRKALSLMGVDMGVPPLSDFPILDDIIKKHNADGDEELGQAQFAELLQPILQEISDVLHEKPITIVQNVEIFNGSRIRKVLADEKTLKCLVEKTVLEDSNGKDNQGRADLIKTLIMKNGKELGLPPVSSENESVALLYETIQSQLNKRDKEPSDASTEEEFMDALKDVLTKFAAMLESTPVYSTTNL</sequence>
<comment type="caution">
    <text evidence="1">The sequence shown here is derived from an EMBL/GenBank/DDBJ whole genome shotgun (WGS) entry which is preliminary data.</text>
</comment>
<gene>
    <name evidence="1" type="ORF">ERUC_LOCUS39539</name>
</gene>
<dbReference type="InterPro" id="IPR011992">
    <property type="entry name" value="EF-hand-dom_pair"/>
</dbReference>
<dbReference type="SUPFAM" id="SSF47473">
    <property type="entry name" value="EF-hand"/>
    <property type="match status" value="1"/>
</dbReference>
<accession>A0ABC8LU59</accession>
<dbReference type="PANTHER" id="PTHR34574:SF3">
    <property type="entry name" value="CALCIUM-BINDING EF HAND FAMILY PROTEIN"/>
    <property type="match status" value="1"/>
</dbReference>
<proteinExistence type="predicted"/>
<organism evidence="1 2">
    <name type="scientific">Eruca vesicaria subsp. sativa</name>
    <name type="common">Garden rocket</name>
    <name type="synonym">Eruca sativa</name>
    <dbReference type="NCBI Taxonomy" id="29727"/>
    <lineage>
        <taxon>Eukaryota</taxon>
        <taxon>Viridiplantae</taxon>
        <taxon>Streptophyta</taxon>
        <taxon>Embryophyta</taxon>
        <taxon>Tracheophyta</taxon>
        <taxon>Spermatophyta</taxon>
        <taxon>Magnoliopsida</taxon>
        <taxon>eudicotyledons</taxon>
        <taxon>Gunneridae</taxon>
        <taxon>Pentapetalae</taxon>
        <taxon>rosids</taxon>
        <taxon>malvids</taxon>
        <taxon>Brassicales</taxon>
        <taxon>Brassicaceae</taxon>
        <taxon>Brassiceae</taxon>
        <taxon>Eruca</taxon>
    </lineage>
</organism>
<dbReference type="Proteomes" id="UP001642260">
    <property type="component" value="Unassembled WGS sequence"/>
</dbReference>
<evidence type="ECO:0000313" key="2">
    <source>
        <dbReference type="Proteomes" id="UP001642260"/>
    </source>
</evidence>
<dbReference type="PANTHER" id="PTHR34574">
    <property type="entry name" value="CALCIUM-BINDING EF-HAND FAMILY PROTEIN-RELATED"/>
    <property type="match status" value="1"/>
</dbReference>
<protein>
    <submittedName>
        <fullName evidence="1">Uncharacterized protein</fullName>
    </submittedName>
</protein>
<keyword evidence="2" id="KW-1185">Reference proteome</keyword>
<dbReference type="EMBL" id="CAKOAT010736265">
    <property type="protein sequence ID" value="CAH8387056.1"/>
    <property type="molecule type" value="Genomic_DNA"/>
</dbReference>
<evidence type="ECO:0000313" key="1">
    <source>
        <dbReference type="EMBL" id="CAH8387056.1"/>
    </source>
</evidence>